<dbReference type="EMBL" id="CM042017">
    <property type="protein sequence ID" value="KAI3690637.1"/>
    <property type="molecule type" value="Genomic_DNA"/>
</dbReference>
<name>A0ACB8YY21_CICIN</name>
<comment type="caution">
    <text evidence="1">The sequence shown here is derived from an EMBL/GenBank/DDBJ whole genome shotgun (WGS) entry which is preliminary data.</text>
</comment>
<reference evidence="1 2" key="2">
    <citation type="journal article" date="2022" name="Mol. Ecol. Resour.">
        <title>The genomes of chicory, endive, great burdock and yacon provide insights into Asteraceae paleo-polyploidization history and plant inulin production.</title>
        <authorList>
            <person name="Fan W."/>
            <person name="Wang S."/>
            <person name="Wang H."/>
            <person name="Wang A."/>
            <person name="Jiang F."/>
            <person name="Liu H."/>
            <person name="Zhao H."/>
            <person name="Xu D."/>
            <person name="Zhang Y."/>
        </authorList>
    </citation>
    <scope>NUCLEOTIDE SEQUENCE [LARGE SCALE GENOMIC DNA]</scope>
    <source>
        <strain evidence="2">cv. Punajuju</strain>
        <tissue evidence="1">Leaves</tissue>
    </source>
</reference>
<gene>
    <name evidence="1" type="ORF">L2E82_48793</name>
</gene>
<reference evidence="2" key="1">
    <citation type="journal article" date="2022" name="Mol. Ecol. Resour.">
        <title>The genomes of chicory, endive, great burdock and yacon provide insights into Asteraceae palaeo-polyploidization history and plant inulin production.</title>
        <authorList>
            <person name="Fan W."/>
            <person name="Wang S."/>
            <person name="Wang H."/>
            <person name="Wang A."/>
            <person name="Jiang F."/>
            <person name="Liu H."/>
            <person name="Zhao H."/>
            <person name="Xu D."/>
            <person name="Zhang Y."/>
        </authorList>
    </citation>
    <scope>NUCLEOTIDE SEQUENCE [LARGE SCALE GENOMIC DNA]</scope>
    <source>
        <strain evidence="2">cv. Punajuju</strain>
    </source>
</reference>
<protein>
    <submittedName>
        <fullName evidence="1">Uncharacterized protein</fullName>
    </submittedName>
</protein>
<proteinExistence type="predicted"/>
<dbReference type="Proteomes" id="UP001055811">
    <property type="component" value="Linkage Group LG09"/>
</dbReference>
<sequence length="201" mass="23106">MHKPPTVFSLSTIFLLFMVLFKTLDCMLPPFISVENKEGKRNKKEESTLLYTSAFCNCEAISPTNLQLGKSHQIVFLTNLEPTQIVVQKLLHLLFRVACNTQFFVQYCTQFFDLNRLANHGNFRSVQSVHSDKNLARWFSSFSYKRKIDQIRPGMQKAYTSLQELEILKVIMAVGNSANTVQTLVLKSRFKAKMKKGKSKN</sequence>
<accession>A0ACB8YY21</accession>
<keyword evidence="2" id="KW-1185">Reference proteome</keyword>
<evidence type="ECO:0000313" key="1">
    <source>
        <dbReference type="EMBL" id="KAI3690637.1"/>
    </source>
</evidence>
<evidence type="ECO:0000313" key="2">
    <source>
        <dbReference type="Proteomes" id="UP001055811"/>
    </source>
</evidence>
<organism evidence="1 2">
    <name type="scientific">Cichorium intybus</name>
    <name type="common">Chicory</name>
    <dbReference type="NCBI Taxonomy" id="13427"/>
    <lineage>
        <taxon>Eukaryota</taxon>
        <taxon>Viridiplantae</taxon>
        <taxon>Streptophyta</taxon>
        <taxon>Embryophyta</taxon>
        <taxon>Tracheophyta</taxon>
        <taxon>Spermatophyta</taxon>
        <taxon>Magnoliopsida</taxon>
        <taxon>eudicotyledons</taxon>
        <taxon>Gunneridae</taxon>
        <taxon>Pentapetalae</taxon>
        <taxon>asterids</taxon>
        <taxon>campanulids</taxon>
        <taxon>Asterales</taxon>
        <taxon>Asteraceae</taxon>
        <taxon>Cichorioideae</taxon>
        <taxon>Cichorieae</taxon>
        <taxon>Cichoriinae</taxon>
        <taxon>Cichorium</taxon>
    </lineage>
</organism>